<feature type="non-terminal residue" evidence="1">
    <location>
        <position position="1"/>
    </location>
</feature>
<dbReference type="AlphaFoldDB" id="A0A382FG12"/>
<organism evidence="1">
    <name type="scientific">marine metagenome</name>
    <dbReference type="NCBI Taxonomy" id="408172"/>
    <lineage>
        <taxon>unclassified sequences</taxon>
        <taxon>metagenomes</taxon>
        <taxon>ecological metagenomes</taxon>
    </lineage>
</organism>
<proteinExistence type="predicted"/>
<accession>A0A382FG12</accession>
<evidence type="ECO:0000313" key="1">
    <source>
        <dbReference type="EMBL" id="SVB61579.1"/>
    </source>
</evidence>
<gene>
    <name evidence="1" type="ORF">METZ01_LOCUS214433</name>
</gene>
<sequence>AVNIHPRNCLRYTLKKDGLAISATVYFMIQYL</sequence>
<protein>
    <submittedName>
        <fullName evidence="1">Uncharacterized protein</fullName>
    </submittedName>
</protein>
<dbReference type="EMBL" id="UINC01049601">
    <property type="protein sequence ID" value="SVB61579.1"/>
    <property type="molecule type" value="Genomic_DNA"/>
</dbReference>
<reference evidence="1" key="1">
    <citation type="submission" date="2018-05" db="EMBL/GenBank/DDBJ databases">
        <authorList>
            <person name="Lanie J.A."/>
            <person name="Ng W.-L."/>
            <person name="Kazmierczak K.M."/>
            <person name="Andrzejewski T.M."/>
            <person name="Davidsen T.M."/>
            <person name="Wayne K.J."/>
            <person name="Tettelin H."/>
            <person name="Glass J.I."/>
            <person name="Rusch D."/>
            <person name="Podicherti R."/>
            <person name="Tsui H.-C.T."/>
            <person name="Winkler M.E."/>
        </authorList>
    </citation>
    <scope>NUCLEOTIDE SEQUENCE</scope>
</reference>
<name>A0A382FG12_9ZZZZ</name>